<feature type="compositionally biased region" description="Basic and acidic residues" evidence="1">
    <location>
        <begin position="78"/>
        <end position="99"/>
    </location>
</feature>
<proteinExistence type="predicted"/>
<comment type="caution">
    <text evidence="2">The sequence shown here is derived from an EMBL/GenBank/DDBJ whole genome shotgun (WGS) entry which is preliminary data.</text>
</comment>
<gene>
    <name evidence="2" type="ORF">GIW56_03530</name>
</gene>
<protein>
    <submittedName>
        <fullName evidence="2">Uncharacterized protein</fullName>
    </submittedName>
</protein>
<keyword evidence="3" id="KW-1185">Reference proteome</keyword>
<feature type="region of interest" description="Disordered" evidence="1">
    <location>
        <begin position="78"/>
        <end position="107"/>
    </location>
</feature>
<dbReference type="Proteomes" id="UP000814003">
    <property type="component" value="Unassembled WGS sequence"/>
</dbReference>
<evidence type="ECO:0000256" key="1">
    <source>
        <dbReference type="SAM" id="MobiDB-lite"/>
    </source>
</evidence>
<evidence type="ECO:0000313" key="2">
    <source>
        <dbReference type="EMBL" id="MCF5105901.1"/>
    </source>
</evidence>
<dbReference type="EMBL" id="WKED01000004">
    <property type="protein sequence ID" value="MCF5105901.1"/>
    <property type="molecule type" value="Genomic_DNA"/>
</dbReference>
<accession>A0ABS9F0G9</accession>
<organism evidence="2 3">
    <name type="scientific">Pseudomonas gessardii</name>
    <dbReference type="NCBI Taxonomy" id="78544"/>
    <lineage>
        <taxon>Bacteria</taxon>
        <taxon>Pseudomonadati</taxon>
        <taxon>Pseudomonadota</taxon>
        <taxon>Gammaproteobacteria</taxon>
        <taxon>Pseudomonadales</taxon>
        <taxon>Pseudomonadaceae</taxon>
        <taxon>Pseudomonas</taxon>
    </lineage>
</organism>
<reference evidence="2 3" key="1">
    <citation type="submission" date="2019-11" db="EMBL/GenBank/DDBJ databases">
        <title>Epiphytic Pseudomonas syringae from cherry orchards.</title>
        <authorList>
            <person name="Hulin M.T."/>
        </authorList>
    </citation>
    <scope>NUCLEOTIDE SEQUENCE [LARGE SCALE GENOMIC DNA]</scope>
    <source>
        <strain evidence="2 3">PA-6-5B</strain>
    </source>
</reference>
<name>A0ABS9F0G9_9PSED</name>
<evidence type="ECO:0000313" key="3">
    <source>
        <dbReference type="Proteomes" id="UP000814003"/>
    </source>
</evidence>
<sequence>MRYTDTKGTTSRAATTHFIARECWDTKRLTRQILASWLAVHFLKSTIGDLLMVSGVGSNSFNASKAALDDAMRAEQLQAKEDQLQGTKDLNDSKRDSYKKASIQARQ</sequence>
<dbReference type="RefSeq" id="WP_141562774.1">
    <property type="nucleotide sequence ID" value="NZ_JAAQYN010000010.1"/>
</dbReference>